<gene>
    <name evidence="2" type="ORF">MNBD_UNCLBAC01-144</name>
</gene>
<organism evidence="2">
    <name type="scientific">hydrothermal vent metagenome</name>
    <dbReference type="NCBI Taxonomy" id="652676"/>
    <lineage>
        <taxon>unclassified sequences</taxon>
        <taxon>metagenomes</taxon>
        <taxon>ecological metagenomes</taxon>
    </lineage>
</organism>
<reference evidence="2" key="1">
    <citation type="submission" date="2018-06" db="EMBL/GenBank/DDBJ databases">
        <authorList>
            <person name="Zhirakovskaya E."/>
        </authorList>
    </citation>
    <scope>NUCLEOTIDE SEQUENCE</scope>
</reference>
<dbReference type="Pfam" id="PF18765">
    <property type="entry name" value="Polbeta"/>
    <property type="match status" value="1"/>
</dbReference>
<proteinExistence type="predicted"/>
<sequence length="88" mass="10178">MITIEEKKIIQKYAKKYQVLSVFLFGSSVSEKEYSDIDLGVKGLKPKLFFKFYAELFKYLSKPVDLIDLSKKNLFNSLVEGRGIKIYG</sequence>
<dbReference type="InterPro" id="IPR041633">
    <property type="entry name" value="Polbeta"/>
</dbReference>
<dbReference type="Gene3D" id="3.30.460.10">
    <property type="entry name" value="Beta Polymerase, domain 2"/>
    <property type="match status" value="1"/>
</dbReference>
<dbReference type="EMBL" id="UOGJ01000027">
    <property type="protein sequence ID" value="VAX35081.1"/>
    <property type="molecule type" value="Genomic_DNA"/>
</dbReference>
<dbReference type="InterPro" id="IPR043519">
    <property type="entry name" value="NT_sf"/>
</dbReference>
<accession>A0A3B1D8E5</accession>
<evidence type="ECO:0000313" key="2">
    <source>
        <dbReference type="EMBL" id="VAX35081.1"/>
    </source>
</evidence>
<dbReference type="SUPFAM" id="SSF81301">
    <property type="entry name" value="Nucleotidyltransferase"/>
    <property type="match status" value="1"/>
</dbReference>
<protein>
    <recommendedName>
        <fullName evidence="1">Polymerase beta nucleotidyltransferase domain-containing protein</fullName>
    </recommendedName>
</protein>
<feature type="domain" description="Polymerase beta nucleotidyltransferase" evidence="1">
    <location>
        <begin position="10"/>
        <end position="87"/>
    </location>
</feature>
<name>A0A3B1D8E5_9ZZZZ</name>
<dbReference type="AlphaFoldDB" id="A0A3B1D8E5"/>
<evidence type="ECO:0000259" key="1">
    <source>
        <dbReference type="Pfam" id="PF18765"/>
    </source>
</evidence>
<dbReference type="CDD" id="cd05403">
    <property type="entry name" value="NT_KNTase_like"/>
    <property type="match status" value="1"/>
</dbReference>